<name>B0BNR0_ACTPJ</name>
<dbReference type="AlphaFoldDB" id="B0BNR0"/>
<sequence length="33" mass="3834">MAAEKLTKKRLIQILVMLGILIAAFIYRTYTYS</sequence>
<dbReference type="EMBL" id="CP000687">
    <property type="protein sequence ID" value="ABY69195.1"/>
    <property type="molecule type" value="Genomic_DNA"/>
</dbReference>
<protein>
    <submittedName>
        <fullName evidence="2">Uncharacterized protein</fullName>
    </submittedName>
</protein>
<accession>B0BNR0</accession>
<dbReference type="Proteomes" id="UP000008547">
    <property type="component" value="Chromosome"/>
</dbReference>
<proteinExistence type="predicted"/>
<organism evidence="2 3">
    <name type="scientific">Actinobacillus pleuropneumoniae serotype 3 (strain JL03)</name>
    <dbReference type="NCBI Taxonomy" id="434271"/>
    <lineage>
        <taxon>Bacteria</taxon>
        <taxon>Pseudomonadati</taxon>
        <taxon>Pseudomonadota</taxon>
        <taxon>Gammaproteobacteria</taxon>
        <taxon>Pasteurellales</taxon>
        <taxon>Pasteurellaceae</taxon>
        <taxon>Actinobacillus</taxon>
    </lineage>
</organism>
<keyword evidence="1" id="KW-0472">Membrane</keyword>
<keyword evidence="1" id="KW-0812">Transmembrane</keyword>
<gene>
    <name evidence="2" type="ordered locus">APJL_0625</name>
</gene>
<keyword evidence="1" id="KW-1133">Transmembrane helix</keyword>
<evidence type="ECO:0000313" key="3">
    <source>
        <dbReference type="Proteomes" id="UP000008547"/>
    </source>
</evidence>
<dbReference type="KEGG" id="apj:APJL_0625"/>
<reference evidence="2 3" key="1">
    <citation type="journal article" date="2008" name="PLoS ONE">
        <title>Genome biology of Actinobacillus pleuropneumoniae JL03, an isolate of serotype 3 prevalent in China.</title>
        <authorList>
            <person name="Xu Z."/>
            <person name="Zhou Y."/>
            <person name="Li L."/>
            <person name="Zhou R."/>
            <person name="Xiao S."/>
            <person name="Wan Y."/>
            <person name="Zhang S."/>
            <person name="Wang K."/>
            <person name="Li W."/>
            <person name="Li L."/>
            <person name="Jin H."/>
            <person name="Kang M."/>
            <person name="Dalai B."/>
            <person name="Li T."/>
            <person name="Liu L."/>
            <person name="Cheng Y."/>
            <person name="Zhang L."/>
            <person name="Xu T."/>
            <person name="Zheng H."/>
            <person name="Pu S."/>
            <person name="Wang B."/>
            <person name="Gu W."/>
            <person name="Zhang X.L."/>
            <person name="Zhu G.-F."/>
            <person name="Wang S."/>
            <person name="Zhao G.-P."/>
            <person name="Chen H."/>
        </authorList>
    </citation>
    <scope>NUCLEOTIDE SEQUENCE [LARGE SCALE GENOMIC DNA]</scope>
    <source>
        <strain evidence="2 3">JL03</strain>
    </source>
</reference>
<evidence type="ECO:0000313" key="2">
    <source>
        <dbReference type="EMBL" id="ABY69195.1"/>
    </source>
</evidence>
<dbReference type="HOGENOM" id="CLU_3345544_0_0_6"/>
<evidence type="ECO:0000256" key="1">
    <source>
        <dbReference type="SAM" id="Phobius"/>
    </source>
</evidence>
<feature type="transmembrane region" description="Helical" evidence="1">
    <location>
        <begin position="12"/>
        <end position="30"/>
    </location>
</feature>